<evidence type="ECO:0000313" key="2">
    <source>
        <dbReference type="EMBL" id="SCW00902.1"/>
    </source>
</evidence>
<keyword evidence="1" id="KW-0175">Coiled coil</keyword>
<accession>A0A1G4MAS3</accession>
<feature type="coiled-coil region" evidence="1">
    <location>
        <begin position="4"/>
        <end position="44"/>
    </location>
</feature>
<dbReference type="OMA" id="VETCHEE"/>
<protein>
    <submittedName>
        <fullName evidence="2">LAFE_0D00650g1_1</fullName>
    </submittedName>
</protein>
<dbReference type="Proteomes" id="UP000190831">
    <property type="component" value="Chromosome D"/>
</dbReference>
<sequence length="178" mass="20896">MESIKQVEERIRDVELLLGEWESVNDLTGRLRMLSQELKLLYRNGVQCSESFWTLLERYMKANDFNEHPGWMQRFNACSEGIEKLLDRLYELDLVYQAENVDHVLSCGLLTYAESGSVDLRDLPTLYQQCNDLMLRTICAVRRFTALNLEMNEFSADVEARMRRAENALTIIYKKRTI</sequence>
<dbReference type="OrthoDB" id="4062750at2759"/>
<gene>
    <name evidence="2" type="ORF">LAFE_0D00650G</name>
</gene>
<proteinExistence type="predicted"/>
<dbReference type="EMBL" id="LT598492">
    <property type="protein sequence ID" value="SCW00902.1"/>
    <property type="molecule type" value="Genomic_DNA"/>
</dbReference>
<dbReference type="AlphaFoldDB" id="A0A1G4MAS3"/>
<evidence type="ECO:0000256" key="1">
    <source>
        <dbReference type="SAM" id="Coils"/>
    </source>
</evidence>
<organism evidence="2 3">
    <name type="scientific">Lachancea fermentati</name>
    <name type="common">Zygosaccharomyces fermentati</name>
    <dbReference type="NCBI Taxonomy" id="4955"/>
    <lineage>
        <taxon>Eukaryota</taxon>
        <taxon>Fungi</taxon>
        <taxon>Dikarya</taxon>
        <taxon>Ascomycota</taxon>
        <taxon>Saccharomycotina</taxon>
        <taxon>Saccharomycetes</taxon>
        <taxon>Saccharomycetales</taxon>
        <taxon>Saccharomycetaceae</taxon>
        <taxon>Lachancea</taxon>
    </lineage>
</organism>
<keyword evidence="3" id="KW-1185">Reference proteome</keyword>
<reference evidence="2 3" key="1">
    <citation type="submission" date="2016-03" db="EMBL/GenBank/DDBJ databases">
        <authorList>
            <person name="Devillers H."/>
        </authorList>
    </citation>
    <scope>NUCLEOTIDE SEQUENCE [LARGE SCALE GENOMIC DNA]</scope>
    <source>
        <strain evidence="2">CBS 6772</strain>
    </source>
</reference>
<name>A0A1G4MAS3_LACFM</name>
<evidence type="ECO:0000313" key="3">
    <source>
        <dbReference type="Proteomes" id="UP000190831"/>
    </source>
</evidence>